<proteinExistence type="predicted"/>
<evidence type="ECO:0000313" key="1">
    <source>
        <dbReference type="EMBL" id="DAE26426.1"/>
    </source>
</evidence>
<reference evidence="1" key="1">
    <citation type="journal article" date="2021" name="Proc. Natl. Acad. Sci. U.S.A.">
        <title>A Catalog of Tens of Thousands of Viruses from Human Metagenomes Reveals Hidden Associations with Chronic Diseases.</title>
        <authorList>
            <person name="Tisza M.J."/>
            <person name="Buck C.B."/>
        </authorList>
    </citation>
    <scope>NUCLEOTIDE SEQUENCE</scope>
    <source>
        <strain evidence="1">Ctr4Z12</strain>
    </source>
</reference>
<dbReference type="EMBL" id="BK015818">
    <property type="protein sequence ID" value="DAE26426.1"/>
    <property type="molecule type" value="Genomic_DNA"/>
</dbReference>
<sequence>MYADKEYYTETYGGSLIGEKELTRLLEKASRQIDTLTFCRIREIGFDRLTAFQQDQIQYVTCMLADFIYENQDELESMLLSSYGINGVSMTFSSGVNVTKVQGVVIRTDIYAELDKTGLCCRMI</sequence>
<accession>A0A8S5R5L4</accession>
<organism evidence="1">
    <name type="scientific">Siphoviridae sp. ctr4Z12</name>
    <dbReference type="NCBI Taxonomy" id="2827280"/>
    <lineage>
        <taxon>Viruses</taxon>
        <taxon>Duplodnaviria</taxon>
        <taxon>Heunggongvirae</taxon>
        <taxon>Uroviricota</taxon>
        <taxon>Caudoviricetes</taxon>
    </lineage>
</organism>
<protein>
    <submittedName>
        <fullName evidence="1">Head Tail Connector Protein</fullName>
    </submittedName>
</protein>
<name>A0A8S5R5L4_9CAUD</name>